<evidence type="ECO:0000313" key="7">
    <source>
        <dbReference type="EMBL" id="MCU0104214.1"/>
    </source>
</evidence>
<dbReference type="Proteomes" id="UP001209076">
    <property type="component" value="Unassembled WGS sequence"/>
</dbReference>
<reference evidence="8" key="1">
    <citation type="submission" date="2023-07" db="EMBL/GenBank/DDBJ databases">
        <title>Novel Mycoplasma species identified in domestic and wild animals.</title>
        <authorList>
            <person name="Volokhov D.V."/>
            <person name="Furtak V.A."/>
            <person name="Zagorodnyaya T.A."/>
        </authorList>
    </citation>
    <scope>NUCLEOTIDE SEQUENCE [LARGE SCALE GENOMIC DNA]</scope>
    <source>
        <strain evidence="8">92-19</strain>
    </source>
</reference>
<evidence type="ECO:0000256" key="4">
    <source>
        <dbReference type="ARBA" id="ARBA00023172"/>
    </source>
</evidence>
<evidence type="ECO:0000313" key="8">
    <source>
        <dbReference type="Proteomes" id="UP001209076"/>
    </source>
</evidence>
<accession>A0ABT2PTD6</accession>
<feature type="coiled-coil region" evidence="5">
    <location>
        <begin position="78"/>
        <end position="144"/>
    </location>
</feature>
<evidence type="ECO:0000256" key="1">
    <source>
        <dbReference type="ARBA" id="ARBA00003416"/>
    </source>
</evidence>
<evidence type="ECO:0000256" key="3">
    <source>
        <dbReference type="ARBA" id="ARBA00023054"/>
    </source>
</evidence>
<sequence length="387" mass="44485">MTTEQFYLLIGLNAVGVLLLIVLVLRLKSSSQTNKSLSLIASETRLLQEKVIEKNNDIKLYVSNELSRQTRQSTTDFIQFTERMMKTLDEQMDRVNRRVDEKLGNGFEQTNKTFSDVIERLSKIDAAQKQIEKLSVDVISLNDILNDKKTRGTFGEVQLKQLFVAVFGENKPLIYELQKKLVNDTFIDVLLHAPDPMGDLCIDSKFPLENYRRMSDSNLSELERREAEKVFVSDIKTHIDSIALKYIIPGVTADQAIMFIPAEAIFADIVSKYESLLTYGQQKRVWITSPTTLMSTLTVIQIVLRDIERNKYAREIQKELTNLAIDFDRYKERWDRLLKNLDTVSKTAKEVNISSSKISEKFRKISSGETLEESEIIEITEFSEENG</sequence>
<dbReference type="InterPro" id="IPR003798">
    <property type="entry name" value="DNA_recombination_RmuC"/>
</dbReference>
<organism evidence="7 8">
    <name type="scientific">Paracholeplasma vituli</name>
    <dbReference type="NCBI Taxonomy" id="69473"/>
    <lineage>
        <taxon>Bacteria</taxon>
        <taxon>Bacillati</taxon>
        <taxon>Mycoplasmatota</taxon>
        <taxon>Mollicutes</taxon>
        <taxon>Acholeplasmatales</taxon>
        <taxon>Acholeplasmataceae</taxon>
        <taxon>Paracholeplasma</taxon>
    </lineage>
</organism>
<keyword evidence="6" id="KW-1133">Transmembrane helix</keyword>
<evidence type="ECO:0000256" key="2">
    <source>
        <dbReference type="ARBA" id="ARBA00009840"/>
    </source>
</evidence>
<dbReference type="PANTHER" id="PTHR30563:SF0">
    <property type="entry name" value="DNA RECOMBINATION PROTEIN RMUC"/>
    <property type="match status" value="1"/>
</dbReference>
<gene>
    <name evidence="7" type="ORF">N7603_00870</name>
</gene>
<evidence type="ECO:0000256" key="6">
    <source>
        <dbReference type="SAM" id="Phobius"/>
    </source>
</evidence>
<dbReference type="PANTHER" id="PTHR30563">
    <property type="entry name" value="DNA RECOMBINATION PROTEIN RMUC"/>
    <property type="match status" value="1"/>
</dbReference>
<keyword evidence="8" id="KW-1185">Reference proteome</keyword>
<proteinExistence type="inferred from homology"/>
<keyword evidence="3 5" id="KW-0175">Coiled coil</keyword>
<keyword evidence="6" id="KW-0472">Membrane</keyword>
<keyword evidence="6" id="KW-0812">Transmembrane</keyword>
<feature type="transmembrane region" description="Helical" evidence="6">
    <location>
        <begin position="6"/>
        <end position="25"/>
    </location>
</feature>
<dbReference type="Pfam" id="PF02646">
    <property type="entry name" value="RmuC"/>
    <property type="match status" value="1"/>
</dbReference>
<evidence type="ECO:0000256" key="5">
    <source>
        <dbReference type="SAM" id="Coils"/>
    </source>
</evidence>
<dbReference type="RefSeq" id="WP_262095431.1">
    <property type="nucleotide sequence ID" value="NZ_JAOEGN010000001.1"/>
</dbReference>
<protein>
    <submittedName>
        <fullName evidence="7">DNA recombination protein RmuC</fullName>
    </submittedName>
</protein>
<comment type="function">
    <text evidence="1">Involved in DNA recombination.</text>
</comment>
<comment type="caution">
    <text evidence="7">The sequence shown here is derived from an EMBL/GenBank/DDBJ whole genome shotgun (WGS) entry which is preliminary data.</text>
</comment>
<dbReference type="EMBL" id="JAOEGN010000001">
    <property type="protein sequence ID" value="MCU0104214.1"/>
    <property type="molecule type" value="Genomic_DNA"/>
</dbReference>
<comment type="similarity">
    <text evidence="2">Belongs to the RmuC family.</text>
</comment>
<name>A0ABT2PTD6_9MOLU</name>
<keyword evidence="4" id="KW-0233">DNA recombination</keyword>